<evidence type="ECO:0000313" key="5">
    <source>
        <dbReference type="Proteomes" id="UP001596226"/>
    </source>
</evidence>
<feature type="domain" description="HTH tetR-type" evidence="3">
    <location>
        <begin position="5"/>
        <end position="65"/>
    </location>
</feature>
<sequence length="187" mass="20275">MNSSRISRDKLLGAAAEEFGERGIAGARVERIAAQAGVSKGLVYTHFGSKDELFDTVFADYVLDTMRQVPFTADDLPEYAGRLHDWYLANPAAARLSRWYSLERGEDAQLETVSTSSAAKVEAITAAQEQGQISSRLDAPTMLLAVLTLASMWAVKPSEITMLADRTRGAAVRRQAVVDAVRALTAP</sequence>
<dbReference type="Proteomes" id="UP001596226">
    <property type="component" value="Unassembled WGS sequence"/>
</dbReference>
<dbReference type="InterPro" id="IPR036271">
    <property type="entry name" value="Tet_transcr_reg_TetR-rel_C_sf"/>
</dbReference>
<dbReference type="PANTHER" id="PTHR30328:SF54">
    <property type="entry name" value="HTH-TYPE TRANSCRIPTIONAL REPRESSOR SCO4008"/>
    <property type="match status" value="1"/>
</dbReference>
<dbReference type="PROSITE" id="PS50977">
    <property type="entry name" value="HTH_TETR_2"/>
    <property type="match status" value="1"/>
</dbReference>
<evidence type="ECO:0000313" key="4">
    <source>
        <dbReference type="EMBL" id="MFC5927552.1"/>
    </source>
</evidence>
<dbReference type="InterPro" id="IPR009057">
    <property type="entry name" value="Homeodomain-like_sf"/>
</dbReference>
<dbReference type="EMBL" id="JBHSQS010000034">
    <property type="protein sequence ID" value="MFC5927552.1"/>
    <property type="molecule type" value="Genomic_DNA"/>
</dbReference>
<dbReference type="RefSeq" id="WP_377515963.1">
    <property type="nucleotide sequence ID" value="NZ_JBHSQS010000034.1"/>
</dbReference>
<evidence type="ECO:0000256" key="1">
    <source>
        <dbReference type="ARBA" id="ARBA00023125"/>
    </source>
</evidence>
<reference evidence="5" key="1">
    <citation type="journal article" date="2019" name="Int. J. Syst. Evol. Microbiol.">
        <title>The Global Catalogue of Microorganisms (GCM) 10K type strain sequencing project: providing services to taxonomists for standard genome sequencing and annotation.</title>
        <authorList>
            <consortium name="The Broad Institute Genomics Platform"/>
            <consortium name="The Broad Institute Genome Sequencing Center for Infectious Disease"/>
            <person name="Wu L."/>
            <person name="Ma J."/>
        </authorList>
    </citation>
    <scope>NUCLEOTIDE SEQUENCE [LARGE SCALE GENOMIC DNA]</scope>
    <source>
        <strain evidence="5">CGMCC 4.7144</strain>
    </source>
</reference>
<dbReference type="PANTHER" id="PTHR30328">
    <property type="entry name" value="TRANSCRIPTIONAL REPRESSOR"/>
    <property type="match status" value="1"/>
</dbReference>
<proteinExistence type="predicted"/>
<protein>
    <submittedName>
        <fullName evidence="4">TetR family transcriptional regulator</fullName>
    </submittedName>
</protein>
<dbReference type="InterPro" id="IPR001647">
    <property type="entry name" value="HTH_TetR"/>
</dbReference>
<comment type="caution">
    <text evidence="4">The sequence shown here is derived from an EMBL/GenBank/DDBJ whole genome shotgun (WGS) entry which is preliminary data.</text>
</comment>
<organism evidence="4 5">
    <name type="scientific">Micromonospora vulcania</name>
    <dbReference type="NCBI Taxonomy" id="1441873"/>
    <lineage>
        <taxon>Bacteria</taxon>
        <taxon>Bacillati</taxon>
        <taxon>Actinomycetota</taxon>
        <taxon>Actinomycetes</taxon>
        <taxon>Micromonosporales</taxon>
        <taxon>Micromonosporaceae</taxon>
        <taxon>Micromonospora</taxon>
    </lineage>
</organism>
<accession>A0ABW1HGF4</accession>
<evidence type="ECO:0000259" key="3">
    <source>
        <dbReference type="PROSITE" id="PS50977"/>
    </source>
</evidence>
<dbReference type="Gene3D" id="1.10.357.10">
    <property type="entry name" value="Tetracycline Repressor, domain 2"/>
    <property type="match status" value="1"/>
</dbReference>
<name>A0ABW1HGF4_9ACTN</name>
<evidence type="ECO:0000256" key="2">
    <source>
        <dbReference type="PROSITE-ProRule" id="PRU00335"/>
    </source>
</evidence>
<keyword evidence="5" id="KW-1185">Reference proteome</keyword>
<keyword evidence="1 2" id="KW-0238">DNA-binding</keyword>
<feature type="DNA-binding region" description="H-T-H motif" evidence="2">
    <location>
        <begin position="28"/>
        <end position="47"/>
    </location>
</feature>
<gene>
    <name evidence="4" type="ORF">ACFQGL_29845</name>
</gene>
<dbReference type="Pfam" id="PF00440">
    <property type="entry name" value="TetR_N"/>
    <property type="match status" value="1"/>
</dbReference>
<dbReference type="PRINTS" id="PR00455">
    <property type="entry name" value="HTHTETR"/>
</dbReference>
<dbReference type="Pfam" id="PF17926">
    <property type="entry name" value="TetR_C_21"/>
    <property type="match status" value="1"/>
</dbReference>
<dbReference type="SUPFAM" id="SSF46689">
    <property type="entry name" value="Homeodomain-like"/>
    <property type="match status" value="1"/>
</dbReference>
<dbReference type="InterPro" id="IPR050109">
    <property type="entry name" value="HTH-type_TetR-like_transc_reg"/>
</dbReference>
<dbReference type="InterPro" id="IPR041467">
    <property type="entry name" value="Sco4008_C"/>
</dbReference>
<dbReference type="SUPFAM" id="SSF48498">
    <property type="entry name" value="Tetracyclin repressor-like, C-terminal domain"/>
    <property type="match status" value="1"/>
</dbReference>